<organism evidence="1">
    <name type="scientific">Rhizophagus irregularis (strain DAOM 181602 / DAOM 197198 / MUCL 43194)</name>
    <name type="common">Arbuscular mycorrhizal fungus</name>
    <name type="synonym">Glomus intraradices</name>
    <dbReference type="NCBI Taxonomy" id="747089"/>
    <lineage>
        <taxon>Eukaryota</taxon>
        <taxon>Fungi</taxon>
        <taxon>Fungi incertae sedis</taxon>
        <taxon>Mucoromycota</taxon>
        <taxon>Glomeromycotina</taxon>
        <taxon>Glomeromycetes</taxon>
        <taxon>Glomerales</taxon>
        <taxon>Glomeraceae</taxon>
        <taxon>Rhizophagus</taxon>
    </lineage>
</organism>
<evidence type="ECO:0000313" key="1">
    <source>
        <dbReference type="EMBL" id="ESA00070.1"/>
    </source>
</evidence>
<sequence length="64" mass="7555">MVEKFLPLIIIVIIEKKNQQDICTRFKEQPLNIYNLFITTIHQYYLAYISQIDSGVSQPILNQI</sequence>
<proteinExistence type="predicted"/>
<dbReference type="HOGENOM" id="CLU_2868770_0_0_1"/>
<gene>
    <name evidence="1" type="ORF">GLOINDRAFT_338757</name>
</gene>
<dbReference type="AlphaFoldDB" id="U9SW16"/>
<dbReference type="EMBL" id="KI297487">
    <property type="protein sequence ID" value="ESA00070.1"/>
    <property type="molecule type" value="Genomic_DNA"/>
</dbReference>
<protein>
    <submittedName>
        <fullName evidence="1">Uncharacterized protein</fullName>
    </submittedName>
</protein>
<accession>U9SW16</accession>
<reference evidence="1" key="1">
    <citation type="submission" date="2013-07" db="EMBL/GenBank/DDBJ databases">
        <title>The genome of an arbuscular mycorrhizal fungus provides insights into the evolution of the oldest plant symbiosis.</title>
        <authorList>
            <consortium name="DOE Joint Genome Institute"/>
            <person name="Tisserant E."/>
            <person name="Malbreil M."/>
            <person name="Kuo A."/>
            <person name="Kohler A."/>
            <person name="Symeonidi A."/>
            <person name="Balestrini R."/>
            <person name="Charron P."/>
            <person name="Duensing N."/>
            <person name="Frei-dit-Frey N."/>
            <person name="Gianinazzi-Pearson V."/>
            <person name="Gilbert B."/>
            <person name="Handa Y."/>
            <person name="Hijri M."/>
            <person name="Kaul R."/>
            <person name="Kawaguchi M."/>
            <person name="Krajinski F."/>
            <person name="Lammers P."/>
            <person name="Lapierre D."/>
            <person name="Masclaux F.G."/>
            <person name="Murat C."/>
            <person name="Morin E."/>
            <person name="Ndikumana S."/>
            <person name="Pagni M."/>
            <person name="Petitpierre D."/>
            <person name="Requena N."/>
            <person name="Rosikiewicz P."/>
            <person name="Riley R."/>
            <person name="Saito K."/>
            <person name="San Clemente H."/>
            <person name="Shapiro H."/>
            <person name="van Tuinen D."/>
            <person name="Becard G."/>
            <person name="Bonfante P."/>
            <person name="Paszkowski U."/>
            <person name="Shachar-Hill Y."/>
            <person name="Young J.P."/>
            <person name="Sanders I.R."/>
            <person name="Henrissat B."/>
            <person name="Rensing S.A."/>
            <person name="Grigoriev I.V."/>
            <person name="Corradi N."/>
            <person name="Roux C."/>
            <person name="Martin F."/>
        </authorList>
    </citation>
    <scope>NUCLEOTIDE SEQUENCE</scope>
    <source>
        <strain evidence="1">DAOM 197198</strain>
    </source>
</reference>
<name>U9SW16_RHIID</name>